<dbReference type="Proteomes" id="UP001501237">
    <property type="component" value="Unassembled WGS sequence"/>
</dbReference>
<keyword evidence="3" id="KW-1185">Reference proteome</keyword>
<organism evidence="2 3">
    <name type="scientific">Actinocorallia longicatena</name>
    <dbReference type="NCBI Taxonomy" id="111803"/>
    <lineage>
        <taxon>Bacteria</taxon>
        <taxon>Bacillati</taxon>
        <taxon>Actinomycetota</taxon>
        <taxon>Actinomycetes</taxon>
        <taxon>Streptosporangiales</taxon>
        <taxon>Thermomonosporaceae</taxon>
        <taxon>Actinocorallia</taxon>
    </lineage>
</organism>
<dbReference type="EMBL" id="BAAAUV010000003">
    <property type="protein sequence ID" value="GAA3202145.1"/>
    <property type="molecule type" value="Genomic_DNA"/>
</dbReference>
<sequence length="127" mass="13595">MDDARAESPYTQRVLAQLRAWPTVAVTDAECGSGPALRTGSGEIAHLHGGDEAEVRLGAEAVGRMKAALDQTGRVKLRAETVRVRLQSDNDVRLLLSLLSVAIKESSRARPGGNGPWCRHGRIARSA</sequence>
<dbReference type="Pfam" id="PF17648">
    <property type="entry name" value="Luciferase"/>
    <property type="match status" value="1"/>
</dbReference>
<comment type="caution">
    <text evidence="2">The sequence shown here is derived from an EMBL/GenBank/DDBJ whole genome shotgun (WGS) entry which is preliminary data.</text>
</comment>
<protein>
    <recommendedName>
        <fullName evidence="1">Luciferase domain-containing protein</fullName>
    </recommendedName>
</protein>
<gene>
    <name evidence="2" type="ORF">GCM10010468_15690</name>
</gene>
<reference evidence="3" key="1">
    <citation type="journal article" date="2019" name="Int. J. Syst. Evol. Microbiol.">
        <title>The Global Catalogue of Microorganisms (GCM) 10K type strain sequencing project: providing services to taxonomists for standard genome sequencing and annotation.</title>
        <authorList>
            <consortium name="The Broad Institute Genomics Platform"/>
            <consortium name="The Broad Institute Genome Sequencing Center for Infectious Disease"/>
            <person name="Wu L."/>
            <person name="Ma J."/>
        </authorList>
    </citation>
    <scope>NUCLEOTIDE SEQUENCE [LARGE SCALE GENOMIC DNA]</scope>
    <source>
        <strain evidence="3">JCM 9377</strain>
    </source>
</reference>
<accession>A0ABP6Q3M1</accession>
<evidence type="ECO:0000313" key="3">
    <source>
        <dbReference type="Proteomes" id="UP001501237"/>
    </source>
</evidence>
<feature type="domain" description="Luciferase" evidence="1">
    <location>
        <begin position="42"/>
        <end position="102"/>
    </location>
</feature>
<evidence type="ECO:0000313" key="2">
    <source>
        <dbReference type="EMBL" id="GAA3202145.1"/>
    </source>
</evidence>
<evidence type="ECO:0000259" key="1">
    <source>
        <dbReference type="Pfam" id="PF17648"/>
    </source>
</evidence>
<dbReference type="RefSeq" id="WP_344823937.1">
    <property type="nucleotide sequence ID" value="NZ_BAAAUV010000003.1"/>
</dbReference>
<name>A0ABP6Q3M1_9ACTN</name>
<proteinExistence type="predicted"/>
<dbReference type="InterPro" id="IPR040841">
    <property type="entry name" value="Luciferase_dom"/>
</dbReference>